<dbReference type="AlphaFoldDB" id="A0A8J3MYX7"/>
<evidence type="ECO:0000256" key="1">
    <source>
        <dbReference type="ARBA" id="ARBA00001946"/>
    </source>
</evidence>
<dbReference type="SUPFAM" id="SSF53335">
    <property type="entry name" value="S-adenosyl-L-methionine-dependent methyltransferases"/>
    <property type="match status" value="1"/>
</dbReference>
<keyword evidence="4" id="KW-0489">Methyltransferase</keyword>
<dbReference type="CDD" id="cd02440">
    <property type="entry name" value="AdoMet_MTases"/>
    <property type="match status" value="1"/>
</dbReference>
<gene>
    <name evidence="15" type="ORF">KSF_013600</name>
</gene>
<feature type="region of interest" description="Disordered" evidence="13">
    <location>
        <begin position="241"/>
        <end position="271"/>
    </location>
</feature>
<dbReference type="InterPro" id="IPR038546">
    <property type="entry name" value="Hen1_N_sf"/>
</dbReference>
<evidence type="ECO:0000256" key="5">
    <source>
        <dbReference type="ARBA" id="ARBA00022679"/>
    </source>
</evidence>
<evidence type="ECO:0000256" key="6">
    <source>
        <dbReference type="ARBA" id="ARBA00022691"/>
    </source>
</evidence>
<sequence length="474" mass="53921">MLLTLTTTHQPATDLGYLLHKNPARVQSFLLAYGTAHIFYPEASVRRCTAALLLDIDPIQLVRRKGEALSLEQYVNDRPYAASSFLSVALAQTMGTALNGHCAQRPELVNTPLPLEATISVVKCRGGEAFLRRLFEPLAYTVTITPHVLDEEFPAWGMSHYYTITLTQCCRLSELLNHLYVLIPVLDDEKHYWIGDDEVEKLLRRGRGWLETHPERDHITSRYLKHQRSLVREAIARLVTEEESESEESGDPESDDEVPTAAGTEAAQEQHQSLHTLRLHTVLSLLRESNARSVLDLGCGEGKLLKLLLQEKQFERIVGMDVSYRTLEIAQRRLRLERLPSKQRERVTLIHGALTYRDKRLQGFDAAAATEVIEHLDPPRLSAFERVIFECARPGMVVVTTPNAEYNVNYATLPEGRLRHADHRFEWSRAEFQTWGQRIARQYGYSVRFFPIGAQDETHGSPSQAVMFSKEQDA</sequence>
<dbReference type="InterPro" id="IPR026610">
    <property type="entry name" value="Hen1"/>
</dbReference>
<comment type="caution">
    <text evidence="15">The sequence shown here is derived from an EMBL/GenBank/DDBJ whole genome shotgun (WGS) entry which is preliminary data.</text>
</comment>
<evidence type="ECO:0000259" key="14">
    <source>
        <dbReference type="Pfam" id="PF12623"/>
    </source>
</evidence>
<comment type="cofactor">
    <cofactor evidence="1">
        <name>Mg(2+)</name>
        <dbReference type="ChEBI" id="CHEBI:18420"/>
    </cofactor>
</comment>
<dbReference type="GO" id="GO:0001510">
    <property type="term" value="P:RNA methylation"/>
    <property type="evidence" value="ECO:0007669"/>
    <property type="project" value="InterPro"/>
</dbReference>
<keyword evidence="6" id="KW-0949">S-adenosyl-L-methionine</keyword>
<keyword evidence="5" id="KW-0808">Transferase</keyword>
<keyword evidence="9" id="KW-0694">RNA-binding</keyword>
<evidence type="ECO:0000313" key="15">
    <source>
        <dbReference type="EMBL" id="GHO91312.1"/>
    </source>
</evidence>
<dbReference type="Pfam" id="PF12623">
    <property type="entry name" value="Hen1_L"/>
    <property type="match status" value="1"/>
</dbReference>
<accession>A0A8J3MYX7</accession>
<evidence type="ECO:0000256" key="12">
    <source>
        <dbReference type="ARBA" id="ARBA00048418"/>
    </source>
</evidence>
<dbReference type="Gene3D" id="3.30.1610.20">
    <property type="entry name" value="Hen1, N-terminal domain"/>
    <property type="match status" value="1"/>
</dbReference>
<keyword evidence="7" id="KW-0479">Metal-binding</keyword>
<dbReference type="NCBIfam" id="TIGR04074">
    <property type="entry name" value="bacter_Hen1"/>
    <property type="match status" value="1"/>
</dbReference>
<dbReference type="InterPro" id="IPR024740">
    <property type="entry name" value="Hen1_N"/>
</dbReference>
<dbReference type="Pfam" id="PF13489">
    <property type="entry name" value="Methyltransf_23"/>
    <property type="match status" value="1"/>
</dbReference>
<dbReference type="GO" id="GO:0090486">
    <property type="term" value="F:small RNA 2'-O-methyltransferase activity"/>
    <property type="evidence" value="ECO:0007669"/>
    <property type="project" value="UniProtKB-EC"/>
</dbReference>
<comment type="catalytic activity">
    <reaction evidence="12">
        <text>small RNA 3'-end nucleotide + S-adenosyl-L-methionine = small RNA 3'-end 2'-O-methylnucleotide + S-adenosyl-L-homocysteine + H(+)</text>
        <dbReference type="Rhea" id="RHEA:37887"/>
        <dbReference type="Rhea" id="RHEA-COMP:10415"/>
        <dbReference type="Rhea" id="RHEA-COMP:10416"/>
        <dbReference type="ChEBI" id="CHEBI:15378"/>
        <dbReference type="ChEBI" id="CHEBI:57856"/>
        <dbReference type="ChEBI" id="CHEBI:59789"/>
        <dbReference type="ChEBI" id="CHEBI:74896"/>
        <dbReference type="ChEBI" id="CHEBI:74898"/>
        <dbReference type="EC" id="2.1.1.386"/>
    </reaction>
</comment>
<evidence type="ECO:0000256" key="13">
    <source>
        <dbReference type="SAM" id="MobiDB-lite"/>
    </source>
</evidence>
<evidence type="ECO:0000256" key="10">
    <source>
        <dbReference type="ARBA" id="ARBA00023158"/>
    </source>
</evidence>
<dbReference type="InterPro" id="IPR029063">
    <property type="entry name" value="SAM-dependent_MTases_sf"/>
</dbReference>
<dbReference type="PANTHER" id="PTHR21404:SF3">
    <property type="entry name" value="SMALL RNA 2'-O-METHYLTRANSFERASE"/>
    <property type="match status" value="1"/>
</dbReference>
<dbReference type="EMBL" id="BNJK01000001">
    <property type="protein sequence ID" value="GHO91312.1"/>
    <property type="molecule type" value="Genomic_DNA"/>
</dbReference>
<keyword evidence="8" id="KW-0460">Magnesium</keyword>
<organism evidence="15 16">
    <name type="scientific">Reticulibacter mediterranei</name>
    <dbReference type="NCBI Taxonomy" id="2778369"/>
    <lineage>
        <taxon>Bacteria</taxon>
        <taxon>Bacillati</taxon>
        <taxon>Chloroflexota</taxon>
        <taxon>Ktedonobacteria</taxon>
        <taxon>Ktedonobacterales</taxon>
        <taxon>Reticulibacteraceae</taxon>
        <taxon>Reticulibacter</taxon>
    </lineage>
</organism>
<dbReference type="GO" id="GO:0031047">
    <property type="term" value="P:regulatory ncRNA-mediated gene silencing"/>
    <property type="evidence" value="ECO:0007669"/>
    <property type="project" value="UniProtKB-KW"/>
</dbReference>
<evidence type="ECO:0000256" key="7">
    <source>
        <dbReference type="ARBA" id="ARBA00022723"/>
    </source>
</evidence>
<protein>
    <recommendedName>
        <fullName evidence="3">Small RNA 2'-O-methyltransferase</fullName>
        <ecNumber evidence="11">2.1.1.386</ecNumber>
    </recommendedName>
</protein>
<dbReference type="Gene3D" id="3.40.50.150">
    <property type="entry name" value="Vaccinia Virus protein VP39"/>
    <property type="match status" value="1"/>
</dbReference>
<keyword evidence="16" id="KW-1185">Reference proteome</keyword>
<proteinExistence type="inferred from homology"/>
<reference evidence="15" key="1">
    <citation type="submission" date="2020-10" db="EMBL/GenBank/DDBJ databases">
        <title>Taxonomic study of unclassified bacteria belonging to the class Ktedonobacteria.</title>
        <authorList>
            <person name="Yabe S."/>
            <person name="Wang C.M."/>
            <person name="Zheng Y."/>
            <person name="Sakai Y."/>
            <person name="Cavaletti L."/>
            <person name="Monciardini P."/>
            <person name="Donadio S."/>
        </authorList>
    </citation>
    <scope>NUCLEOTIDE SEQUENCE</scope>
    <source>
        <strain evidence="15">ID150040</strain>
    </source>
</reference>
<evidence type="ECO:0000256" key="11">
    <source>
        <dbReference type="ARBA" id="ARBA00035025"/>
    </source>
</evidence>
<evidence type="ECO:0000256" key="4">
    <source>
        <dbReference type="ARBA" id="ARBA00022603"/>
    </source>
</evidence>
<feature type="compositionally biased region" description="Acidic residues" evidence="13">
    <location>
        <begin position="241"/>
        <end position="258"/>
    </location>
</feature>
<dbReference type="EC" id="2.1.1.386" evidence="11"/>
<dbReference type="Proteomes" id="UP000597444">
    <property type="component" value="Unassembled WGS sequence"/>
</dbReference>
<evidence type="ECO:0000313" key="16">
    <source>
        <dbReference type="Proteomes" id="UP000597444"/>
    </source>
</evidence>
<dbReference type="RefSeq" id="WP_220202212.1">
    <property type="nucleotide sequence ID" value="NZ_BNJK01000001.1"/>
</dbReference>
<evidence type="ECO:0000256" key="2">
    <source>
        <dbReference type="ARBA" id="ARBA00009026"/>
    </source>
</evidence>
<feature type="domain" description="Hen1 N-terminal" evidence="14">
    <location>
        <begin position="1"/>
        <end position="238"/>
    </location>
</feature>
<dbReference type="GO" id="GO:0046872">
    <property type="term" value="F:metal ion binding"/>
    <property type="evidence" value="ECO:0007669"/>
    <property type="project" value="UniProtKB-KW"/>
</dbReference>
<evidence type="ECO:0000256" key="3">
    <source>
        <dbReference type="ARBA" id="ARBA00021330"/>
    </source>
</evidence>
<evidence type="ECO:0000256" key="8">
    <source>
        <dbReference type="ARBA" id="ARBA00022842"/>
    </source>
</evidence>
<evidence type="ECO:0000256" key="9">
    <source>
        <dbReference type="ARBA" id="ARBA00022884"/>
    </source>
</evidence>
<comment type="similarity">
    <text evidence="2">Belongs to the methyltransferase superfamily. HEN1 family.</text>
</comment>
<dbReference type="InterPro" id="IPR024026">
    <property type="entry name" value="3'-RNA_MeTfrase_Hen1_bac"/>
</dbReference>
<dbReference type="PANTHER" id="PTHR21404">
    <property type="entry name" value="HEN1"/>
    <property type="match status" value="1"/>
</dbReference>
<keyword evidence="10" id="KW-0943">RNA-mediated gene silencing</keyword>
<dbReference type="GO" id="GO:0003723">
    <property type="term" value="F:RNA binding"/>
    <property type="evidence" value="ECO:0007669"/>
    <property type="project" value="UniProtKB-KW"/>
</dbReference>
<name>A0A8J3MYX7_9CHLR</name>